<evidence type="ECO:0000313" key="3">
    <source>
        <dbReference type="EMBL" id="VAI79454.1"/>
    </source>
</evidence>
<gene>
    <name evidence="2" type="ORF">TRITD_4Av1G201880</name>
    <name evidence="3" type="ORF">TRITD_7Av1G236500</name>
</gene>
<dbReference type="Proteomes" id="UP000324705">
    <property type="component" value="Chromosome 4A"/>
</dbReference>
<dbReference type="EMBL" id="LT934123">
    <property type="protein sequence ID" value="VAI79454.1"/>
    <property type="molecule type" value="Genomic_DNA"/>
</dbReference>
<reference evidence="2 4" key="1">
    <citation type="submission" date="2017-09" db="EMBL/GenBank/DDBJ databases">
        <authorList>
            <consortium name="International Durum Wheat Genome Sequencing Consortium (IDWGSC)"/>
            <person name="Milanesi L."/>
        </authorList>
    </citation>
    <scope>NUCLEOTIDE SEQUENCE [LARGE SCALE GENOMIC DNA]</scope>
    <source>
        <strain evidence="4">cv. Svevo</strain>
    </source>
</reference>
<evidence type="ECO:0000313" key="4">
    <source>
        <dbReference type="Proteomes" id="UP000324705"/>
    </source>
</evidence>
<dbReference type="Gramene" id="TRITD7Av1G236500.1">
    <property type="protein sequence ID" value="TRITD7Av1G236500.1"/>
    <property type="gene ID" value="TRITD7Av1G236500"/>
</dbReference>
<keyword evidence="4" id="KW-1185">Reference proteome</keyword>
<feature type="region of interest" description="Disordered" evidence="1">
    <location>
        <begin position="54"/>
        <end position="83"/>
    </location>
</feature>
<dbReference type="EMBL" id="LT934117">
    <property type="protein sequence ID" value="VAH95999.1"/>
    <property type="molecule type" value="Genomic_DNA"/>
</dbReference>
<name>A0A9R0W3H9_TRITD</name>
<evidence type="ECO:0000256" key="1">
    <source>
        <dbReference type="SAM" id="MobiDB-lite"/>
    </source>
</evidence>
<feature type="compositionally biased region" description="Basic and acidic residues" evidence="1">
    <location>
        <begin position="54"/>
        <end position="65"/>
    </location>
</feature>
<evidence type="ECO:0000313" key="2">
    <source>
        <dbReference type="EMBL" id="VAH95999.1"/>
    </source>
</evidence>
<dbReference type="AlphaFoldDB" id="A0A9R0W3H9"/>
<organism evidence="2 4">
    <name type="scientific">Triticum turgidum subsp. durum</name>
    <name type="common">Durum wheat</name>
    <name type="synonym">Triticum durum</name>
    <dbReference type="NCBI Taxonomy" id="4567"/>
    <lineage>
        <taxon>Eukaryota</taxon>
        <taxon>Viridiplantae</taxon>
        <taxon>Streptophyta</taxon>
        <taxon>Embryophyta</taxon>
        <taxon>Tracheophyta</taxon>
        <taxon>Spermatophyta</taxon>
        <taxon>Magnoliopsida</taxon>
        <taxon>Liliopsida</taxon>
        <taxon>Poales</taxon>
        <taxon>Poaceae</taxon>
        <taxon>BOP clade</taxon>
        <taxon>Pooideae</taxon>
        <taxon>Triticodae</taxon>
        <taxon>Triticeae</taxon>
        <taxon>Triticinae</taxon>
        <taxon>Triticum</taxon>
    </lineage>
</organism>
<dbReference type="Proteomes" id="UP000324705">
    <property type="component" value="Chromosome 7A"/>
</dbReference>
<proteinExistence type="predicted"/>
<sequence>MRVGRLCCRAAWRAVVLLRREERCCRDVVVAAVDGRADGGCGCGLNHRIQGEKGGGEWTSGRRLDLPPSGIESADPRPISFKR</sequence>
<protein>
    <submittedName>
        <fullName evidence="2 3">Uncharacterized protein</fullName>
    </submittedName>
</protein>
<accession>A0A9R0W3H9</accession>
<dbReference type="Gramene" id="TRITD4Av1G201880.1">
    <property type="protein sequence ID" value="TRITD4Av1G201880.1"/>
    <property type="gene ID" value="TRITD4Av1G201880"/>
</dbReference>